<protein>
    <submittedName>
        <fullName evidence="1">3097_t:CDS:1</fullName>
    </submittedName>
</protein>
<reference evidence="1" key="1">
    <citation type="submission" date="2021-06" db="EMBL/GenBank/DDBJ databases">
        <authorList>
            <person name="Kallberg Y."/>
            <person name="Tangrot J."/>
            <person name="Rosling A."/>
        </authorList>
    </citation>
    <scope>NUCLEOTIDE SEQUENCE</scope>
    <source>
        <strain evidence="1">CL356</strain>
    </source>
</reference>
<accession>A0ACA9JYZ4</accession>
<sequence>MTSKLLTRQRILYALPKFTPYKISLVSLDWIRKKDPPVALGHACIKASLFQSFTSSQLLINDHVVNLFQNTLAFDELCKAIAQQILSTSPDFIAFGVFVWNEMHTQRILNLLRNDHKYKGLILCGGPQISYAPKGTLELCYPQVDYFIRGYAENAMVDLVRCKIERKNRRDQLPTLNAIQGLHIASTRDHGTQALVDLNSSASPFQTSPPIINVSTQRFIRWESQRGCPFRCSFCAHRDAAAGRTPIGPQRVKRDLNLITNVNSIVNDIAILDPTFNSGKGYLSVLDHFIEASFKGRISLQTRFEMVTRDFLERCELLKDEVTLEFGIQTAIRTEQREIQRSNNLKRITEIAKELTRREIMFEVSLIYGLPNQTVESFRISVDFVKTLGATKIHAWPLMLLRGTELERRKTDLGLREEILIPGELKEIAKERLSEGIPHVTSSPSFTRDEWMEMNLIAETLFQPVTGVGNIPAIL</sequence>
<dbReference type="Proteomes" id="UP000789525">
    <property type="component" value="Unassembled WGS sequence"/>
</dbReference>
<evidence type="ECO:0000313" key="2">
    <source>
        <dbReference type="Proteomes" id="UP000789525"/>
    </source>
</evidence>
<gene>
    <name evidence="1" type="ORF">ACOLOM_LOCUS360</name>
</gene>
<keyword evidence="2" id="KW-1185">Reference proteome</keyword>
<organism evidence="1 2">
    <name type="scientific">Acaulospora colombiana</name>
    <dbReference type="NCBI Taxonomy" id="27376"/>
    <lineage>
        <taxon>Eukaryota</taxon>
        <taxon>Fungi</taxon>
        <taxon>Fungi incertae sedis</taxon>
        <taxon>Mucoromycota</taxon>
        <taxon>Glomeromycotina</taxon>
        <taxon>Glomeromycetes</taxon>
        <taxon>Diversisporales</taxon>
        <taxon>Acaulosporaceae</taxon>
        <taxon>Acaulospora</taxon>
    </lineage>
</organism>
<evidence type="ECO:0000313" key="1">
    <source>
        <dbReference type="EMBL" id="CAG8443092.1"/>
    </source>
</evidence>
<name>A0ACA9JYZ4_9GLOM</name>
<dbReference type="EMBL" id="CAJVPT010000331">
    <property type="protein sequence ID" value="CAG8443092.1"/>
    <property type="molecule type" value="Genomic_DNA"/>
</dbReference>
<comment type="caution">
    <text evidence="1">The sequence shown here is derived from an EMBL/GenBank/DDBJ whole genome shotgun (WGS) entry which is preliminary data.</text>
</comment>
<proteinExistence type="predicted"/>